<evidence type="ECO:0000256" key="1">
    <source>
        <dbReference type="ARBA" id="ARBA00004651"/>
    </source>
</evidence>
<dbReference type="InterPro" id="IPR032694">
    <property type="entry name" value="CopC/D"/>
</dbReference>
<dbReference type="PANTHER" id="PTHR34820">
    <property type="entry name" value="INNER MEMBRANE PROTEIN YEBZ"/>
    <property type="match status" value="1"/>
</dbReference>
<feature type="domain" description="Copper resistance protein D" evidence="7">
    <location>
        <begin position="233"/>
        <end position="330"/>
    </location>
</feature>
<dbReference type="EMBL" id="JARJBB010000019">
    <property type="protein sequence ID" value="MDF3302211.1"/>
    <property type="molecule type" value="Genomic_DNA"/>
</dbReference>
<feature type="transmembrane region" description="Helical" evidence="6">
    <location>
        <begin position="20"/>
        <end position="41"/>
    </location>
</feature>
<feature type="transmembrane region" description="Helical" evidence="6">
    <location>
        <begin position="239"/>
        <end position="259"/>
    </location>
</feature>
<protein>
    <submittedName>
        <fullName evidence="8">CopD family protein</fullName>
    </submittedName>
</protein>
<evidence type="ECO:0000313" key="8">
    <source>
        <dbReference type="EMBL" id="MDF3302211.1"/>
    </source>
</evidence>
<feature type="transmembrane region" description="Helical" evidence="6">
    <location>
        <begin position="317"/>
        <end position="335"/>
    </location>
</feature>
<evidence type="ECO:0000313" key="9">
    <source>
        <dbReference type="Proteomes" id="UP001221150"/>
    </source>
</evidence>
<dbReference type="Proteomes" id="UP001221150">
    <property type="component" value="Unassembled WGS sequence"/>
</dbReference>
<name>A0ABT6AD05_9ACTN</name>
<keyword evidence="3 6" id="KW-0812">Transmembrane</keyword>
<evidence type="ECO:0000259" key="7">
    <source>
        <dbReference type="Pfam" id="PF05425"/>
    </source>
</evidence>
<comment type="subcellular location">
    <subcellularLocation>
        <location evidence="1">Cell membrane</location>
        <topology evidence="1">Multi-pass membrane protein</topology>
    </subcellularLocation>
</comment>
<keyword evidence="4 6" id="KW-1133">Transmembrane helix</keyword>
<feature type="transmembrane region" description="Helical" evidence="6">
    <location>
        <begin position="61"/>
        <end position="84"/>
    </location>
</feature>
<feature type="transmembrane region" description="Helical" evidence="6">
    <location>
        <begin position="199"/>
        <end position="219"/>
    </location>
</feature>
<feature type="transmembrane region" description="Helical" evidence="6">
    <location>
        <begin position="279"/>
        <end position="296"/>
    </location>
</feature>
<proteinExistence type="predicted"/>
<keyword evidence="5 6" id="KW-0472">Membrane</keyword>
<dbReference type="PANTHER" id="PTHR34820:SF4">
    <property type="entry name" value="INNER MEMBRANE PROTEIN YEBZ"/>
    <property type="match status" value="1"/>
</dbReference>
<accession>A0ABT6AD05</accession>
<comment type="caution">
    <text evidence="8">The sequence shown here is derived from an EMBL/GenBank/DDBJ whole genome shotgun (WGS) entry which is preliminary data.</text>
</comment>
<gene>
    <name evidence="8" type="ORF">P3H78_26990</name>
</gene>
<evidence type="ECO:0000256" key="3">
    <source>
        <dbReference type="ARBA" id="ARBA00022692"/>
    </source>
</evidence>
<feature type="transmembrane region" description="Helical" evidence="6">
    <location>
        <begin position="96"/>
        <end position="121"/>
    </location>
</feature>
<evidence type="ECO:0000256" key="5">
    <source>
        <dbReference type="ARBA" id="ARBA00023136"/>
    </source>
</evidence>
<dbReference type="InterPro" id="IPR008457">
    <property type="entry name" value="Cu-R_CopD_dom"/>
</dbReference>
<reference evidence="8 9" key="1">
    <citation type="submission" date="2023-03" db="EMBL/GenBank/DDBJ databases">
        <title>Draft genome sequence of Streptomyces sp. K1PA1 isolated from peat swamp forest in Thailand.</title>
        <authorList>
            <person name="Klaysubun C."/>
            <person name="Duangmal K."/>
        </authorList>
    </citation>
    <scope>NUCLEOTIDE SEQUENCE [LARGE SCALE GENOMIC DNA]</scope>
    <source>
        <strain evidence="8 9">K1PA1</strain>
    </source>
</reference>
<sequence>MTLIRPPADADTRRADRRSATVRALAALVLVAFATLVPLFGPAVALHGTGQAAAPGTGATALLRAVLFAAVCIPLGELSVVGIARRLPGAPEDRPASWAPYAAAAGLLAALGTAVLAARGAPPAHAPGAGGPGAVLGSRDGSLAVLEAGAFLVAGVCSVSRRPVPRRPATQLWPAALVIVAEALRAHPPAEHGPLTGSALTLVHVACAALWAGALLHVLRTLRCWRGHRAGAALLGRYARTAGVLVAAVTATGVCSTLRRMPAGTLGHQLTATAYGRTLLAKAVLVAAVALLALCARIRLARSRDPLAACAPARAEIAVLAAVVAVSGLLTALPLPSGRP</sequence>
<keyword evidence="9" id="KW-1185">Reference proteome</keyword>
<dbReference type="Pfam" id="PF05425">
    <property type="entry name" value="CopD"/>
    <property type="match status" value="1"/>
</dbReference>
<dbReference type="RefSeq" id="WP_276111779.1">
    <property type="nucleotide sequence ID" value="NZ_JARJBB010000019.1"/>
</dbReference>
<evidence type="ECO:0000256" key="2">
    <source>
        <dbReference type="ARBA" id="ARBA00022475"/>
    </source>
</evidence>
<organism evidence="8 9">
    <name type="scientific">Streptomyces tropicalis</name>
    <dbReference type="NCBI Taxonomy" id="3034234"/>
    <lineage>
        <taxon>Bacteria</taxon>
        <taxon>Bacillati</taxon>
        <taxon>Actinomycetota</taxon>
        <taxon>Actinomycetes</taxon>
        <taxon>Kitasatosporales</taxon>
        <taxon>Streptomycetaceae</taxon>
        <taxon>Streptomyces</taxon>
    </lineage>
</organism>
<evidence type="ECO:0000256" key="4">
    <source>
        <dbReference type="ARBA" id="ARBA00022989"/>
    </source>
</evidence>
<evidence type="ECO:0000256" key="6">
    <source>
        <dbReference type="SAM" id="Phobius"/>
    </source>
</evidence>
<keyword evidence="2" id="KW-1003">Cell membrane</keyword>